<dbReference type="RefSeq" id="WP_343947107.1">
    <property type="nucleotide sequence ID" value="NZ_BAAAHP010000345.1"/>
</dbReference>
<reference evidence="10" key="1">
    <citation type="journal article" date="2019" name="Int. J. Syst. Evol. Microbiol.">
        <title>The Global Catalogue of Microorganisms (GCM) 10K type strain sequencing project: providing services to taxonomists for standard genome sequencing and annotation.</title>
        <authorList>
            <consortium name="The Broad Institute Genomics Platform"/>
            <consortium name="The Broad Institute Genome Sequencing Center for Infectious Disease"/>
            <person name="Wu L."/>
            <person name="Ma J."/>
        </authorList>
    </citation>
    <scope>NUCLEOTIDE SEQUENCE [LARGE SCALE GENOMIC DNA]</scope>
    <source>
        <strain evidence="10">JCM 11117</strain>
    </source>
</reference>
<protein>
    <submittedName>
        <fullName evidence="9">DMT family transporter</fullName>
    </submittedName>
</protein>
<evidence type="ECO:0000256" key="5">
    <source>
        <dbReference type="ARBA" id="ARBA00022989"/>
    </source>
</evidence>
<feature type="transmembrane region" description="Helical" evidence="7">
    <location>
        <begin position="190"/>
        <end position="215"/>
    </location>
</feature>
<gene>
    <name evidence="9" type="ORF">GCM10009559_79870</name>
</gene>
<name>A0ABP3Z024_9PSEU</name>
<keyword evidence="10" id="KW-1185">Reference proteome</keyword>
<dbReference type="InterPro" id="IPR037185">
    <property type="entry name" value="EmrE-like"/>
</dbReference>
<evidence type="ECO:0000259" key="8">
    <source>
        <dbReference type="Pfam" id="PF00892"/>
    </source>
</evidence>
<evidence type="ECO:0000256" key="1">
    <source>
        <dbReference type="ARBA" id="ARBA00004651"/>
    </source>
</evidence>
<evidence type="ECO:0000256" key="6">
    <source>
        <dbReference type="ARBA" id="ARBA00023136"/>
    </source>
</evidence>
<keyword evidence="5 7" id="KW-1133">Transmembrane helix</keyword>
<feature type="transmembrane region" description="Helical" evidence="7">
    <location>
        <begin position="72"/>
        <end position="91"/>
    </location>
</feature>
<feature type="transmembrane region" description="Helical" evidence="7">
    <location>
        <begin position="129"/>
        <end position="147"/>
    </location>
</feature>
<comment type="subcellular location">
    <subcellularLocation>
        <location evidence="1">Cell membrane</location>
        <topology evidence="1">Multi-pass membrane protein</topology>
    </subcellularLocation>
</comment>
<comment type="caution">
    <text evidence="9">The sequence shown here is derived from an EMBL/GenBank/DDBJ whole genome shotgun (WGS) entry which is preliminary data.</text>
</comment>
<dbReference type="InterPro" id="IPR051258">
    <property type="entry name" value="Diverse_Substrate_Transporter"/>
</dbReference>
<feature type="transmembrane region" description="Helical" evidence="7">
    <location>
        <begin position="97"/>
        <end position="117"/>
    </location>
</feature>
<evidence type="ECO:0000313" key="9">
    <source>
        <dbReference type="EMBL" id="GAA0909699.1"/>
    </source>
</evidence>
<accession>A0ABP3Z024</accession>
<dbReference type="SUPFAM" id="SSF103481">
    <property type="entry name" value="Multidrug resistance efflux transporter EmrE"/>
    <property type="match status" value="2"/>
</dbReference>
<feature type="transmembrane region" description="Helical" evidence="7">
    <location>
        <begin position="159"/>
        <end position="178"/>
    </location>
</feature>
<feature type="transmembrane region" description="Helical" evidence="7">
    <location>
        <begin position="221"/>
        <end position="242"/>
    </location>
</feature>
<evidence type="ECO:0000256" key="4">
    <source>
        <dbReference type="ARBA" id="ARBA00022692"/>
    </source>
</evidence>
<dbReference type="PANTHER" id="PTHR42920:SF5">
    <property type="entry name" value="EAMA DOMAIN-CONTAINING PROTEIN"/>
    <property type="match status" value="1"/>
</dbReference>
<organism evidence="9 10">
    <name type="scientific">Pseudonocardia zijingensis</name>
    <dbReference type="NCBI Taxonomy" id="153376"/>
    <lineage>
        <taxon>Bacteria</taxon>
        <taxon>Bacillati</taxon>
        <taxon>Actinomycetota</taxon>
        <taxon>Actinomycetes</taxon>
        <taxon>Pseudonocardiales</taxon>
        <taxon>Pseudonocardiaceae</taxon>
        <taxon>Pseudonocardia</taxon>
    </lineage>
</organism>
<sequence>MSLAQHRTDAPTSAYVAVVLGAASMSASSVLISLAEVDSATAAFYRCFLAALVLSPLAVAEVRRHGRLPAGLTGAALVAGVFLGVDFLMWNVSIGDIGAGIATVVVNLQIVLFPVLVGLVSRTRISRRFLFALPVLTAGVALAGGVLGGAGGGVGADPVRGTVLCVLAAVAYTGYLFLNRRSGERSPAHLVTPVFLSTAAAAATAGGAGVAAGGIPVDLPAITWLWLALLAVFSQALSWVLVARGLPRIEPSWASTLLLLQPVGAVVLAAVVLGQVPTAPQFTGCALVLLTIWLLAAGPRLGRGRRE</sequence>
<evidence type="ECO:0000313" key="10">
    <source>
        <dbReference type="Proteomes" id="UP001499967"/>
    </source>
</evidence>
<feature type="domain" description="EamA" evidence="8">
    <location>
        <begin position="13"/>
        <end position="143"/>
    </location>
</feature>
<keyword evidence="3" id="KW-1003">Cell membrane</keyword>
<feature type="transmembrane region" description="Helical" evidence="7">
    <location>
        <begin position="254"/>
        <end position="273"/>
    </location>
</feature>
<evidence type="ECO:0000256" key="7">
    <source>
        <dbReference type="SAM" id="Phobius"/>
    </source>
</evidence>
<evidence type="ECO:0000256" key="3">
    <source>
        <dbReference type="ARBA" id="ARBA00022475"/>
    </source>
</evidence>
<dbReference type="InterPro" id="IPR000620">
    <property type="entry name" value="EamA_dom"/>
</dbReference>
<evidence type="ECO:0000256" key="2">
    <source>
        <dbReference type="ARBA" id="ARBA00007362"/>
    </source>
</evidence>
<comment type="similarity">
    <text evidence="2">Belongs to the EamA transporter family.</text>
</comment>
<feature type="transmembrane region" description="Helical" evidence="7">
    <location>
        <begin position="12"/>
        <end position="34"/>
    </location>
</feature>
<dbReference type="PANTHER" id="PTHR42920">
    <property type="entry name" value="OS03G0707200 PROTEIN-RELATED"/>
    <property type="match status" value="1"/>
</dbReference>
<dbReference type="Proteomes" id="UP001499967">
    <property type="component" value="Unassembled WGS sequence"/>
</dbReference>
<keyword evidence="4 7" id="KW-0812">Transmembrane</keyword>
<proteinExistence type="inferred from homology"/>
<feature type="domain" description="EamA" evidence="8">
    <location>
        <begin position="161"/>
        <end position="295"/>
    </location>
</feature>
<dbReference type="EMBL" id="BAAAHP010000345">
    <property type="protein sequence ID" value="GAA0909699.1"/>
    <property type="molecule type" value="Genomic_DNA"/>
</dbReference>
<feature type="transmembrane region" description="Helical" evidence="7">
    <location>
        <begin position="279"/>
        <end position="297"/>
    </location>
</feature>
<feature type="transmembrane region" description="Helical" evidence="7">
    <location>
        <begin position="40"/>
        <end position="60"/>
    </location>
</feature>
<keyword evidence="6 7" id="KW-0472">Membrane</keyword>
<dbReference type="Pfam" id="PF00892">
    <property type="entry name" value="EamA"/>
    <property type="match status" value="2"/>
</dbReference>